<sequence length="91" mass="9397">MGKARRIIGMAAATALAGALPVLVASPAQATSGDCQNYLRNLGYTVGNGVVGACDLGEGGFVGEQGCFARLLQLGVKYDDTREACYQAARR</sequence>
<dbReference type="Proteomes" id="UP000660554">
    <property type="component" value="Unassembled WGS sequence"/>
</dbReference>
<dbReference type="RefSeq" id="WP_030649980.1">
    <property type="nucleotide sequence ID" value="NZ_BMRU01000006.1"/>
</dbReference>
<feature type="signal peptide" evidence="1">
    <location>
        <begin position="1"/>
        <end position="30"/>
    </location>
</feature>
<evidence type="ECO:0000256" key="1">
    <source>
        <dbReference type="SAM" id="SignalP"/>
    </source>
</evidence>
<reference evidence="3" key="1">
    <citation type="submission" date="2020-09" db="EMBL/GenBank/DDBJ databases">
        <title>Whole genome shotgun sequence of Streptomyces cinnamonensis NBRC 15873.</title>
        <authorList>
            <person name="Komaki H."/>
            <person name="Tamura T."/>
        </authorList>
    </citation>
    <scope>NUCLEOTIDE SEQUENCE [LARGE SCALE GENOMIC DNA]</scope>
    <source>
        <strain evidence="3">NBRC 15873</strain>
    </source>
</reference>
<feature type="chain" id="PRO_5046299512" description="Secreted protein" evidence="1">
    <location>
        <begin position="31"/>
        <end position="91"/>
    </location>
</feature>
<accession>A0ABQ3P0H6</accession>
<keyword evidence="3" id="KW-1185">Reference proteome</keyword>
<evidence type="ECO:0000313" key="3">
    <source>
        <dbReference type="Proteomes" id="UP000660554"/>
    </source>
</evidence>
<evidence type="ECO:0000313" key="2">
    <source>
        <dbReference type="EMBL" id="GHI18518.1"/>
    </source>
</evidence>
<proteinExistence type="predicted"/>
<organism evidence="2 3">
    <name type="scientific">Streptomyces virginiae</name>
    <name type="common">Streptomyces cinnamonensis</name>
    <dbReference type="NCBI Taxonomy" id="1961"/>
    <lineage>
        <taxon>Bacteria</taxon>
        <taxon>Bacillati</taxon>
        <taxon>Actinomycetota</taxon>
        <taxon>Actinomycetes</taxon>
        <taxon>Kitasatosporales</taxon>
        <taxon>Streptomycetaceae</taxon>
        <taxon>Streptomyces</taxon>
    </lineage>
</organism>
<name>A0ABQ3P0H6_STRVG</name>
<dbReference type="GeneID" id="86954532"/>
<keyword evidence="1" id="KW-0732">Signal</keyword>
<dbReference type="EMBL" id="BNDV01000018">
    <property type="protein sequence ID" value="GHI18518.1"/>
    <property type="molecule type" value="Genomic_DNA"/>
</dbReference>
<comment type="caution">
    <text evidence="2">The sequence shown here is derived from an EMBL/GenBank/DDBJ whole genome shotgun (WGS) entry which is preliminary data.</text>
</comment>
<gene>
    <name evidence="2" type="ORF">Scinn_79810</name>
</gene>
<evidence type="ECO:0008006" key="4">
    <source>
        <dbReference type="Google" id="ProtNLM"/>
    </source>
</evidence>
<protein>
    <recommendedName>
        <fullName evidence="4">Secreted protein</fullName>
    </recommendedName>
</protein>